<dbReference type="SUPFAM" id="SSF53448">
    <property type="entry name" value="Nucleotide-diphospho-sugar transferases"/>
    <property type="match status" value="1"/>
</dbReference>
<dbReference type="InterPro" id="IPR029044">
    <property type="entry name" value="Nucleotide-diphossugar_trans"/>
</dbReference>
<dbReference type="Pfam" id="PF00483">
    <property type="entry name" value="NTP_transferase"/>
    <property type="match status" value="1"/>
</dbReference>
<dbReference type="NCBIfam" id="NF045761">
    <property type="entry name" value="NAMPUrTaseMurU"/>
    <property type="match status" value="1"/>
</dbReference>
<name>A0ABQ1I7B9_9ALTE</name>
<dbReference type="RefSeq" id="WP_055734037.1">
    <property type="nucleotide sequence ID" value="NZ_BMDY01000030.1"/>
</dbReference>
<protein>
    <submittedName>
        <fullName evidence="4">Mannose-1-phosphate guanylyltransferase</fullName>
    </submittedName>
</protein>
<dbReference type="Proteomes" id="UP000651977">
    <property type="component" value="Unassembled WGS sequence"/>
</dbReference>
<evidence type="ECO:0000313" key="4">
    <source>
        <dbReference type="EMBL" id="GGB19523.1"/>
    </source>
</evidence>
<keyword evidence="5" id="KW-1185">Reference proteome</keyword>
<dbReference type="GO" id="GO:0016779">
    <property type="term" value="F:nucleotidyltransferase activity"/>
    <property type="evidence" value="ECO:0007669"/>
    <property type="project" value="UniProtKB-KW"/>
</dbReference>
<proteinExistence type="predicted"/>
<reference evidence="5" key="1">
    <citation type="journal article" date="2019" name="Int. J. Syst. Evol. Microbiol.">
        <title>The Global Catalogue of Microorganisms (GCM) 10K type strain sequencing project: providing services to taxonomists for standard genome sequencing and annotation.</title>
        <authorList>
            <consortium name="The Broad Institute Genomics Platform"/>
            <consortium name="The Broad Institute Genome Sequencing Center for Infectious Disease"/>
            <person name="Wu L."/>
            <person name="Ma J."/>
        </authorList>
    </citation>
    <scope>NUCLEOTIDE SEQUENCE [LARGE SCALE GENOMIC DNA]</scope>
    <source>
        <strain evidence="5">CGMCC 1.10131</strain>
    </source>
</reference>
<dbReference type="InterPro" id="IPR005835">
    <property type="entry name" value="NTP_transferase_dom"/>
</dbReference>
<dbReference type="InterPro" id="IPR050065">
    <property type="entry name" value="GlmU-like"/>
</dbReference>
<keyword evidence="1" id="KW-0808">Transferase</keyword>
<evidence type="ECO:0000259" key="3">
    <source>
        <dbReference type="Pfam" id="PF00483"/>
    </source>
</evidence>
<evidence type="ECO:0000313" key="5">
    <source>
        <dbReference type="Proteomes" id="UP000651977"/>
    </source>
</evidence>
<evidence type="ECO:0000256" key="2">
    <source>
        <dbReference type="ARBA" id="ARBA00022695"/>
    </source>
</evidence>
<dbReference type="PANTHER" id="PTHR43584">
    <property type="entry name" value="NUCLEOTIDYL TRANSFERASE"/>
    <property type="match status" value="1"/>
</dbReference>
<dbReference type="Gene3D" id="3.90.550.10">
    <property type="entry name" value="Spore Coat Polysaccharide Biosynthesis Protein SpsA, Chain A"/>
    <property type="match status" value="1"/>
</dbReference>
<dbReference type="EMBL" id="BMDY01000030">
    <property type="protein sequence ID" value="GGB19523.1"/>
    <property type="molecule type" value="Genomic_DNA"/>
</dbReference>
<organism evidence="4 5">
    <name type="scientific">Agarivorans gilvus</name>
    <dbReference type="NCBI Taxonomy" id="680279"/>
    <lineage>
        <taxon>Bacteria</taxon>
        <taxon>Pseudomonadati</taxon>
        <taxon>Pseudomonadota</taxon>
        <taxon>Gammaproteobacteria</taxon>
        <taxon>Alteromonadales</taxon>
        <taxon>Alteromonadaceae</taxon>
        <taxon>Agarivorans</taxon>
    </lineage>
</organism>
<gene>
    <name evidence="4" type="ORF">GCM10007414_36180</name>
</gene>
<accession>A0ABQ1I7B9</accession>
<feature type="domain" description="Nucleotidyl transferase" evidence="3">
    <location>
        <begin position="7"/>
        <end position="125"/>
    </location>
</feature>
<keyword evidence="2 4" id="KW-0548">Nucleotidyltransferase</keyword>
<sequence length="224" mass="24960">MSCINTAMILAAGRGERMRPLTDHCPKPLLELAGKPLIEWHIDKLQAAGIRRIVVNTAYLGEQIEARLGNGRRWGLDILYSREVEALETAGGIVQALDLLDAEQFLVVNGDVWTDWDYRPLCQPSLEQRLAHLYLVSNPSHHPKGDFALQGQLVVDKPAFTFSGIAQYHQSFFAGLAPGRRALAPLLRAAMQQQQVSGQLHQGLWVDVGTPQRLQQLNQKLVKD</sequence>
<dbReference type="InterPro" id="IPR054790">
    <property type="entry name" value="MurU"/>
</dbReference>
<evidence type="ECO:0000256" key="1">
    <source>
        <dbReference type="ARBA" id="ARBA00022679"/>
    </source>
</evidence>
<comment type="caution">
    <text evidence="4">The sequence shown here is derived from an EMBL/GenBank/DDBJ whole genome shotgun (WGS) entry which is preliminary data.</text>
</comment>
<dbReference type="PANTHER" id="PTHR43584:SF8">
    <property type="entry name" value="N-ACETYLMURAMATE ALPHA-1-PHOSPHATE URIDYLYLTRANSFERASE"/>
    <property type="match status" value="1"/>
</dbReference>
<dbReference type="CDD" id="cd06422">
    <property type="entry name" value="NTP_transferase_like_1"/>
    <property type="match status" value="1"/>
</dbReference>